<protein>
    <submittedName>
        <fullName evidence="3">Uncharacterized protein</fullName>
    </submittedName>
</protein>
<dbReference type="PANTHER" id="PTHR35560">
    <property type="entry name" value="BLL0132 PROTEIN"/>
    <property type="match status" value="1"/>
</dbReference>
<sequence length="394" mass="44392">MNEQQFVAELGRQDPVEAAKEVLNKFDGILDPDEGLWYKNDLVHGTGNDGQVPWARGAWFHLNPVAAGTYAKGYIRVPSHFHNFVLNRTTVIAKRNDSEAILPYYTMKSYDPKKIERVVIVLAGMWRDPWIYINLMGNAYKIAQKYDELNVNDDSVLIMAPMLFNQLDRDRGAVKDKELSFHDSGWSAGGTAREPRAFKNITSFDVLDFMIDMVMDKSRFPNLKKVVLAGHSMGAQLALHYAIAKKPGPHEDKISYWVGDPGSYVYMSSSRPFSTEDCDSYNDWPYSITNVSTLPKYARHHAGPNGTDLEKNFRSRKIHFAVAENDNGAGVTSCAAKTQGPNRIARASEWIVAQGNSSEGWSSQHTLDYMPGISHQDYPAMAYYFSLKHIFSDV</sequence>
<keyword evidence="4" id="KW-1185">Reference proteome</keyword>
<dbReference type="SUPFAM" id="SSF53474">
    <property type="entry name" value="alpha/beta-Hydrolases"/>
    <property type="match status" value="2"/>
</dbReference>
<dbReference type="InterPro" id="IPR029058">
    <property type="entry name" value="AB_hydrolase_fold"/>
</dbReference>
<name>A0AAF0E996_9BASI</name>
<gene>
    <name evidence="3" type="ORF">MCAP1_002394</name>
</gene>
<dbReference type="Proteomes" id="UP001220961">
    <property type="component" value="Chromosome 4"/>
</dbReference>
<evidence type="ECO:0000313" key="4">
    <source>
        <dbReference type="Proteomes" id="UP001220961"/>
    </source>
</evidence>
<evidence type="ECO:0000313" key="3">
    <source>
        <dbReference type="EMBL" id="WFD20150.1"/>
    </source>
</evidence>
<evidence type="ECO:0000256" key="2">
    <source>
        <dbReference type="ARBA" id="ARBA00048461"/>
    </source>
</evidence>
<comment type="catalytic activity">
    <reaction evidence="1">
        <text>a diacylglycerol + H2O = a monoacylglycerol + a fatty acid + H(+)</text>
        <dbReference type="Rhea" id="RHEA:32731"/>
        <dbReference type="ChEBI" id="CHEBI:15377"/>
        <dbReference type="ChEBI" id="CHEBI:15378"/>
        <dbReference type="ChEBI" id="CHEBI:17408"/>
        <dbReference type="ChEBI" id="CHEBI:18035"/>
        <dbReference type="ChEBI" id="CHEBI:28868"/>
    </reaction>
</comment>
<dbReference type="AlphaFoldDB" id="A0AAF0E996"/>
<dbReference type="EMBL" id="CP119911">
    <property type="protein sequence ID" value="WFD20150.1"/>
    <property type="molecule type" value="Genomic_DNA"/>
</dbReference>
<accession>A0AAF0E996</accession>
<dbReference type="Gene3D" id="3.40.50.1820">
    <property type="entry name" value="alpha/beta hydrolase"/>
    <property type="match status" value="1"/>
</dbReference>
<dbReference type="PANTHER" id="PTHR35560:SF3">
    <property type="entry name" value="PEPTIDASE S9 PROLYL OLIGOPEPTIDASE CATALYTIC DOMAIN-CONTAINING PROTEIN"/>
    <property type="match status" value="1"/>
</dbReference>
<evidence type="ECO:0000256" key="1">
    <source>
        <dbReference type="ARBA" id="ARBA00047591"/>
    </source>
</evidence>
<organism evidence="3 4">
    <name type="scientific">Malassezia caprae</name>
    <dbReference type="NCBI Taxonomy" id="1381934"/>
    <lineage>
        <taxon>Eukaryota</taxon>
        <taxon>Fungi</taxon>
        <taxon>Dikarya</taxon>
        <taxon>Basidiomycota</taxon>
        <taxon>Ustilaginomycotina</taxon>
        <taxon>Malasseziomycetes</taxon>
        <taxon>Malasseziales</taxon>
        <taxon>Malasseziaceae</taxon>
        <taxon>Malassezia</taxon>
    </lineage>
</organism>
<comment type="catalytic activity">
    <reaction evidence="2">
        <text>a monoacylglycerol + H2O = glycerol + a fatty acid + H(+)</text>
        <dbReference type="Rhea" id="RHEA:15245"/>
        <dbReference type="ChEBI" id="CHEBI:15377"/>
        <dbReference type="ChEBI" id="CHEBI:15378"/>
        <dbReference type="ChEBI" id="CHEBI:17408"/>
        <dbReference type="ChEBI" id="CHEBI:17754"/>
        <dbReference type="ChEBI" id="CHEBI:28868"/>
    </reaction>
</comment>
<reference evidence="3" key="1">
    <citation type="submission" date="2023-03" db="EMBL/GenBank/DDBJ databases">
        <title>Mating type loci evolution in Malassezia.</title>
        <authorList>
            <person name="Coelho M.A."/>
        </authorList>
    </citation>
    <scope>NUCLEOTIDE SEQUENCE</scope>
    <source>
        <strain evidence="3">CBS 10434</strain>
    </source>
</reference>
<proteinExistence type="predicted"/>